<dbReference type="SFLD" id="SFLDG01140">
    <property type="entry name" value="C2.B:_Phosphomannomutase_and_P"/>
    <property type="match status" value="1"/>
</dbReference>
<dbReference type="Proteomes" id="UP001597192">
    <property type="component" value="Unassembled WGS sequence"/>
</dbReference>
<dbReference type="InterPro" id="IPR023214">
    <property type="entry name" value="HAD_sf"/>
</dbReference>
<dbReference type="RefSeq" id="WP_125697183.1">
    <property type="nucleotide sequence ID" value="NZ_JBHTOG010000003.1"/>
</dbReference>
<dbReference type="NCBIfam" id="TIGR01484">
    <property type="entry name" value="HAD-SF-IIB"/>
    <property type="match status" value="1"/>
</dbReference>
<protein>
    <submittedName>
        <fullName evidence="1">HAD family hydrolase</fullName>
        <ecNumber evidence="1">3.-.-.-</ecNumber>
        <ecNumber evidence="1">3.1.3.-</ecNumber>
    </submittedName>
</protein>
<dbReference type="SFLD" id="SFLDS00003">
    <property type="entry name" value="Haloacid_Dehalogenase"/>
    <property type="match status" value="1"/>
</dbReference>
<gene>
    <name evidence="1" type="ORF">ACFQ47_00235</name>
</gene>
<proteinExistence type="predicted"/>
<organism evidence="1 2">
    <name type="scientific">Lacticaseibacillus yichunensis</name>
    <dbReference type="NCBI Taxonomy" id="2486015"/>
    <lineage>
        <taxon>Bacteria</taxon>
        <taxon>Bacillati</taxon>
        <taxon>Bacillota</taxon>
        <taxon>Bacilli</taxon>
        <taxon>Lactobacillales</taxon>
        <taxon>Lactobacillaceae</taxon>
        <taxon>Lacticaseibacillus</taxon>
    </lineage>
</organism>
<comment type="caution">
    <text evidence="1">The sequence shown here is derived from an EMBL/GenBank/DDBJ whole genome shotgun (WGS) entry which is preliminary data.</text>
</comment>
<evidence type="ECO:0000313" key="2">
    <source>
        <dbReference type="Proteomes" id="UP001597192"/>
    </source>
</evidence>
<reference evidence="2" key="1">
    <citation type="journal article" date="2019" name="Int. J. Syst. Evol. Microbiol.">
        <title>The Global Catalogue of Microorganisms (GCM) 10K type strain sequencing project: providing services to taxonomists for standard genome sequencing and annotation.</title>
        <authorList>
            <consortium name="The Broad Institute Genomics Platform"/>
            <consortium name="The Broad Institute Genome Sequencing Center for Infectious Disease"/>
            <person name="Wu L."/>
            <person name="Ma J."/>
        </authorList>
    </citation>
    <scope>NUCLEOTIDE SEQUENCE [LARGE SCALE GENOMIC DNA]</scope>
    <source>
        <strain evidence="2">CCM 8947</strain>
    </source>
</reference>
<accession>A0ABW4CLW9</accession>
<dbReference type="EC" id="3.1.3.-" evidence="1"/>
<dbReference type="Gene3D" id="3.30.1240.10">
    <property type="match status" value="1"/>
</dbReference>
<dbReference type="GO" id="GO:0016787">
    <property type="term" value="F:hydrolase activity"/>
    <property type="evidence" value="ECO:0007669"/>
    <property type="project" value="UniProtKB-KW"/>
</dbReference>
<dbReference type="EC" id="3.-.-.-" evidence="1"/>
<keyword evidence="1" id="KW-0378">Hydrolase</keyword>
<sequence>MSPYLIFMDVDNTLIGPSLKPSPANLDAIHRLSQAGHRFFIASGRALFSAQQIANMVGPDLNVIASNGSVTKVDGKVTSVHFDAQTLTDIYNITHDLHLPTFFFSKDRVLYLDQLPADYTEDGKRRVAGEAPDRYIRIDSAEHLRAHQQEITNGIVIEPHDAALLEAGRARLKNVAGLDTSSSFIDNIELTKHGVNKADAIRRVCAQLDHPLDRTMAFGDGNNDLEMLMYVKYGVAMGNAAPNVLEKAPYRTTDVAHDGVASYLNAFFK</sequence>
<dbReference type="PANTHER" id="PTHR10000">
    <property type="entry name" value="PHOSPHOSERINE PHOSPHATASE"/>
    <property type="match status" value="1"/>
</dbReference>
<dbReference type="InterPro" id="IPR006379">
    <property type="entry name" value="HAD-SF_hydro_IIB"/>
</dbReference>
<evidence type="ECO:0000313" key="1">
    <source>
        <dbReference type="EMBL" id="MFD1431134.1"/>
    </source>
</evidence>
<dbReference type="InterPro" id="IPR036412">
    <property type="entry name" value="HAD-like_sf"/>
</dbReference>
<dbReference type="EMBL" id="JBHTOG010000003">
    <property type="protein sequence ID" value="MFD1431134.1"/>
    <property type="molecule type" value="Genomic_DNA"/>
</dbReference>
<dbReference type="NCBIfam" id="TIGR00099">
    <property type="entry name" value="Cof-subfamily"/>
    <property type="match status" value="1"/>
</dbReference>
<dbReference type="InterPro" id="IPR000150">
    <property type="entry name" value="Cof"/>
</dbReference>
<dbReference type="Gene3D" id="3.40.50.1000">
    <property type="entry name" value="HAD superfamily/HAD-like"/>
    <property type="match status" value="1"/>
</dbReference>
<dbReference type="PANTHER" id="PTHR10000:SF8">
    <property type="entry name" value="HAD SUPERFAMILY HYDROLASE-LIKE, TYPE 3"/>
    <property type="match status" value="1"/>
</dbReference>
<dbReference type="PROSITE" id="PS01229">
    <property type="entry name" value="COF_2"/>
    <property type="match status" value="1"/>
</dbReference>
<keyword evidence="2" id="KW-1185">Reference proteome</keyword>
<dbReference type="SUPFAM" id="SSF56784">
    <property type="entry name" value="HAD-like"/>
    <property type="match status" value="1"/>
</dbReference>
<name>A0ABW4CLW9_9LACO</name>
<dbReference type="Pfam" id="PF08282">
    <property type="entry name" value="Hydrolase_3"/>
    <property type="match status" value="1"/>
</dbReference>